<accession>A0A947CYZ7</accession>
<feature type="chain" id="PRO_5038277705" evidence="3">
    <location>
        <begin position="29"/>
        <end position="447"/>
    </location>
</feature>
<dbReference type="Pfam" id="PF25954">
    <property type="entry name" value="Beta-barrel_RND_2"/>
    <property type="match status" value="1"/>
</dbReference>
<dbReference type="InterPro" id="IPR058792">
    <property type="entry name" value="Beta-barrel_RND_2"/>
</dbReference>
<evidence type="ECO:0000259" key="4">
    <source>
        <dbReference type="Pfam" id="PF25954"/>
    </source>
</evidence>
<dbReference type="PANTHER" id="PTHR30469:SF15">
    <property type="entry name" value="HLYD FAMILY OF SECRETION PROTEINS"/>
    <property type="match status" value="1"/>
</dbReference>
<proteinExistence type="inferred from homology"/>
<dbReference type="EMBL" id="JAHHQF010000110">
    <property type="protein sequence ID" value="MBT9283542.1"/>
    <property type="molecule type" value="Genomic_DNA"/>
</dbReference>
<feature type="domain" description="YknX-like C-terminal permuted SH3-like" evidence="5">
    <location>
        <begin position="367"/>
        <end position="435"/>
    </location>
</feature>
<feature type="domain" description="CusB-like beta-barrel" evidence="4">
    <location>
        <begin position="290"/>
        <end position="358"/>
    </location>
</feature>
<keyword evidence="3" id="KW-0732">Signal</keyword>
<dbReference type="PANTHER" id="PTHR30469">
    <property type="entry name" value="MULTIDRUG RESISTANCE PROTEIN MDTA"/>
    <property type="match status" value="1"/>
</dbReference>
<dbReference type="PROSITE" id="PS51257">
    <property type="entry name" value="PROKAR_LIPOPROTEIN"/>
    <property type="match status" value="1"/>
</dbReference>
<feature type="coiled-coil region" evidence="2">
    <location>
        <begin position="184"/>
        <end position="255"/>
    </location>
</feature>
<feature type="signal peptide" evidence="3">
    <location>
        <begin position="1"/>
        <end position="28"/>
    </location>
</feature>
<dbReference type="NCBIfam" id="TIGR01730">
    <property type="entry name" value="RND_mfp"/>
    <property type="match status" value="1"/>
</dbReference>
<dbReference type="Gene3D" id="1.20.1600.10">
    <property type="entry name" value="Outer membrane efflux proteins (OEP)"/>
    <property type="match status" value="1"/>
</dbReference>
<dbReference type="InterPro" id="IPR058637">
    <property type="entry name" value="YknX-like_C"/>
</dbReference>
<evidence type="ECO:0000313" key="6">
    <source>
        <dbReference type="EMBL" id="MBT9283213.1"/>
    </source>
</evidence>
<dbReference type="Gene3D" id="1.10.287.470">
    <property type="entry name" value="Helix hairpin bin"/>
    <property type="match status" value="2"/>
</dbReference>
<protein>
    <submittedName>
        <fullName evidence="6">Efflux RND transporter periplasmic adaptor subunit</fullName>
    </submittedName>
</protein>
<comment type="similarity">
    <text evidence="1">Belongs to the membrane fusion protein (MFP) (TC 8.A.1) family.</text>
</comment>
<evidence type="ECO:0000256" key="1">
    <source>
        <dbReference type="ARBA" id="ARBA00009477"/>
    </source>
</evidence>
<feature type="coiled-coil region" evidence="2">
    <location>
        <begin position="100"/>
        <end position="152"/>
    </location>
</feature>
<dbReference type="AlphaFoldDB" id="A0A947CYZ7"/>
<dbReference type="Gene3D" id="2.40.420.20">
    <property type="match status" value="1"/>
</dbReference>
<reference evidence="6" key="1">
    <citation type="journal article" date="2021" name="Microbiology">
        <title>Metagenomic Analysis of the Microbial Community in the Underground Coal Fire Area (Kemerovo Region, Russia) Revealed Predominance of Thermophilic Members of the Phyla Deinococcus-thermus, Aquificae, and Firmicutes.</title>
        <authorList>
            <person name="Kadnikov V."/>
            <person name="Mardanov A.V."/>
            <person name="Beletsky A.V."/>
            <person name="Karnachuk O.V."/>
            <person name="Ravin N.V."/>
        </authorList>
    </citation>
    <scope>NUCLEOTIDE SEQUENCE</scope>
    <source>
        <strain evidence="6">RBS10-49</strain>
    </source>
</reference>
<gene>
    <name evidence="6" type="ORF">KM312_11335</name>
    <name evidence="7" type="ORF">KM312_13060</name>
</gene>
<comment type="caution">
    <text evidence="6">The sequence shown here is derived from an EMBL/GenBank/DDBJ whole genome shotgun (WGS) entry which is preliminary data.</text>
</comment>
<evidence type="ECO:0000256" key="2">
    <source>
        <dbReference type="SAM" id="Coils"/>
    </source>
</evidence>
<dbReference type="SUPFAM" id="SSF111369">
    <property type="entry name" value="HlyD-like secretion proteins"/>
    <property type="match status" value="2"/>
</dbReference>
<dbReference type="Proteomes" id="UP000748108">
    <property type="component" value="Unassembled WGS sequence"/>
</dbReference>
<organism evidence="6 8">
    <name type="scientific">Hydrogenibacillus schlegelii</name>
    <name type="common">Bacillus schlegelii</name>
    <dbReference type="NCBI Taxonomy" id="1484"/>
    <lineage>
        <taxon>Bacteria</taxon>
        <taxon>Bacillati</taxon>
        <taxon>Bacillota</taxon>
        <taxon>Bacilli</taxon>
        <taxon>Bacillales</taxon>
        <taxon>Bacillales Family X. Incertae Sedis</taxon>
        <taxon>Hydrogenibacillus</taxon>
    </lineage>
</organism>
<dbReference type="EMBL" id="JAHHQF010000080">
    <property type="protein sequence ID" value="MBT9283213.1"/>
    <property type="molecule type" value="Genomic_DNA"/>
</dbReference>
<evidence type="ECO:0000313" key="7">
    <source>
        <dbReference type="EMBL" id="MBT9283542.1"/>
    </source>
</evidence>
<dbReference type="Pfam" id="PF25989">
    <property type="entry name" value="YknX_C"/>
    <property type="match status" value="1"/>
</dbReference>
<evidence type="ECO:0000313" key="8">
    <source>
        <dbReference type="Proteomes" id="UP000748108"/>
    </source>
</evidence>
<evidence type="ECO:0000256" key="3">
    <source>
        <dbReference type="SAM" id="SignalP"/>
    </source>
</evidence>
<evidence type="ECO:0000259" key="5">
    <source>
        <dbReference type="Pfam" id="PF25989"/>
    </source>
</evidence>
<dbReference type="Gene3D" id="2.40.50.100">
    <property type="match status" value="2"/>
</dbReference>
<sequence length="447" mass="46599">MTSRQKSAWRSLALVTLVPALLIGCQRAETASAPAELEPPTVAVAETKEGTLETGLTLTGKVKGSVELMLLPKASGRVARVAVAVGDPVKAGALIVELDASDVEAQIRQAEAAVRAAEAGKESAEAQAEAQIAQARQAVLQAEEGVKQAEKSLAAAQYARDLAAKNVERVTKLKDAGLASDVELEQAEQQKKQAEAALQQAESARDNAAQALEVAKLNLQIAEQRLGAKAAAAQLEQARAGLQAALHQRENLRITAPVGGVVASLPIAVGDLVSPQVAVATIVNMRPARVVVDVPEQAMDAVAVGQAVTVSVGDRTVPGTVKVKDLTPNPQTRSYRVEVEVPNDDGALVSGQSATVVFPPEGAPTVLLVPADAVLPSKDTGKGTVFVYEDGVVHERTVELGRETKSFVEIRAGLKAGEKVVVKGQYLLRDGDRVRLTDEGTSGKPAP</sequence>
<dbReference type="GO" id="GO:1990281">
    <property type="term" value="C:efflux pump complex"/>
    <property type="evidence" value="ECO:0007669"/>
    <property type="project" value="TreeGrafter"/>
</dbReference>
<dbReference type="InterPro" id="IPR006143">
    <property type="entry name" value="RND_pump_MFP"/>
</dbReference>
<keyword evidence="2" id="KW-0175">Coiled coil</keyword>
<dbReference type="Gene3D" id="2.40.30.170">
    <property type="match status" value="1"/>
</dbReference>
<dbReference type="GO" id="GO:0015562">
    <property type="term" value="F:efflux transmembrane transporter activity"/>
    <property type="evidence" value="ECO:0007669"/>
    <property type="project" value="InterPro"/>
</dbReference>
<name>A0A947CYZ7_HYDSH</name>